<dbReference type="SUPFAM" id="SSF57850">
    <property type="entry name" value="RING/U-box"/>
    <property type="match status" value="1"/>
</dbReference>
<accession>A0A067JUD7</accession>
<sequence length="223" mass="25150">MPFRIGETRLLLFIIEDEKIEANNGCNSTITFSISSASTHHQKLKREPDILMEVNSVPIVADNVHIDAEEFLGCSNDGEAYSKISDLLASLCINSNDKQRIGNNIVMQTRIIARKNSSSSSGNHKLLINVEMQLKTVYWWQRTVPATCSSIANLERGRLGDFVLDAPSQCSICLDEFQALSQIKRMPCLHIFHSHCIDQWLSLSHKCPLCRFEMPASCINFTY</sequence>
<dbReference type="OrthoDB" id="4348522at2759"/>
<dbReference type="PANTHER" id="PTHR15710">
    <property type="entry name" value="E3 UBIQUITIN-PROTEIN LIGASE PRAJA"/>
    <property type="match status" value="1"/>
</dbReference>
<dbReference type="GO" id="GO:0061630">
    <property type="term" value="F:ubiquitin protein ligase activity"/>
    <property type="evidence" value="ECO:0007669"/>
    <property type="project" value="UniProtKB-EC"/>
</dbReference>
<evidence type="ECO:0000313" key="9">
    <source>
        <dbReference type="Proteomes" id="UP000027138"/>
    </source>
</evidence>
<name>A0A067JUD7_JATCU</name>
<reference evidence="8 9" key="1">
    <citation type="journal article" date="2014" name="PLoS ONE">
        <title>Global Analysis of Gene Expression Profiles in Physic Nut (Jatropha curcas L.) Seedlings Exposed to Salt Stress.</title>
        <authorList>
            <person name="Zhang L."/>
            <person name="Zhang C."/>
            <person name="Wu P."/>
            <person name="Chen Y."/>
            <person name="Li M."/>
            <person name="Jiang H."/>
            <person name="Wu G."/>
        </authorList>
    </citation>
    <scope>NUCLEOTIDE SEQUENCE [LARGE SCALE GENOMIC DNA]</scope>
    <source>
        <strain evidence="9">cv. GZQX0401</strain>
        <tissue evidence="8">Young leaves</tissue>
    </source>
</reference>
<keyword evidence="9" id="KW-1185">Reference proteome</keyword>
<dbReference type="SMART" id="SM00184">
    <property type="entry name" value="RING"/>
    <property type="match status" value="1"/>
</dbReference>
<keyword evidence="3" id="KW-0479">Metal-binding</keyword>
<evidence type="ECO:0000256" key="2">
    <source>
        <dbReference type="ARBA" id="ARBA00012483"/>
    </source>
</evidence>
<dbReference type="Pfam" id="PF13639">
    <property type="entry name" value="zf-RING_2"/>
    <property type="match status" value="1"/>
</dbReference>
<feature type="domain" description="RING-type" evidence="7">
    <location>
        <begin position="170"/>
        <end position="211"/>
    </location>
</feature>
<keyword evidence="4 6" id="KW-0863">Zinc-finger</keyword>
<evidence type="ECO:0000256" key="1">
    <source>
        <dbReference type="ARBA" id="ARBA00000900"/>
    </source>
</evidence>
<evidence type="ECO:0000313" key="8">
    <source>
        <dbReference type="EMBL" id="KDP26418.1"/>
    </source>
</evidence>
<evidence type="ECO:0000256" key="3">
    <source>
        <dbReference type="ARBA" id="ARBA00022723"/>
    </source>
</evidence>
<evidence type="ECO:0000259" key="7">
    <source>
        <dbReference type="PROSITE" id="PS50089"/>
    </source>
</evidence>
<protein>
    <recommendedName>
        <fullName evidence="2">RING-type E3 ubiquitin transferase</fullName>
        <ecNumber evidence="2">2.3.2.27</ecNumber>
    </recommendedName>
</protein>
<dbReference type="PROSITE" id="PS50089">
    <property type="entry name" value="ZF_RING_2"/>
    <property type="match status" value="1"/>
</dbReference>
<gene>
    <name evidence="8" type="ORF">JCGZ_17576</name>
</gene>
<dbReference type="GO" id="GO:0008270">
    <property type="term" value="F:zinc ion binding"/>
    <property type="evidence" value="ECO:0007669"/>
    <property type="project" value="UniProtKB-KW"/>
</dbReference>
<evidence type="ECO:0000256" key="5">
    <source>
        <dbReference type="ARBA" id="ARBA00022833"/>
    </source>
</evidence>
<dbReference type="EMBL" id="KK914893">
    <property type="protein sequence ID" value="KDP26418.1"/>
    <property type="molecule type" value="Genomic_DNA"/>
</dbReference>
<dbReference type="EC" id="2.3.2.27" evidence="2"/>
<evidence type="ECO:0000256" key="6">
    <source>
        <dbReference type="PROSITE-ProRule" id="PRU00175"/>
    </source>
</evidence>
<keyword evidence="5" id="KW-0862">Zinc</keyword>
<proteinExistence type="predicted"/>
<evidence type="ECO:0000256" key="4">
    <source>
        <dbReference type="ARBA" id="ARBA00022771"/>
    </source>
</evidence>
<comment type="catalytic activity">
    <reaction evidence="1">
        <text>S-ubiquitinyl-[E2 ubiquitin-conjugating enzyme]-L-cysteine + [acceptor protein]-L-lysine = [E2 ubiquitin-conjugating enzyme]-L-cysteine + N(6)-ubiquitinyl-[acceptor protein]-L-lysine.</text>
        <dbReference type="EC" id="2.3.2.27"/>
    </reaction>
</comment>
<dbReference type="InterPro" id="IPR013083">
    <property type="entry name" value="Znf_RING/FYVE/PHD"/>
</dbReference>
<dbReference type="AlphaFoldDB" id="A0A067JUD7"/>
<dbReference type="InterPro" id="IPR001841">
    <property type="entry name" value="Znf_RING"/>
</dbReference>
<organism evidence="8 9">
    <name type="scientific">Jatropha curcas</name>
    <name type="common">Barbados nut</name>
    <dbReference type="NCBI Taxonomy" id="180498"/>
    <lineage>
        <taxon>Eukaryota</taxon>
        <taxon>Viridiplantae</taxon>
        <taxon>Streptophyta</taxon>
        <taxon>Embryophyta</taxon>
        <taxon>Tracheophyta</taxon>
        <taxon>Spermatophyta</taxon>
        <taxon>Magnoliopsida</taxon>
        <taxon>eudicotyledons</taxon>
        <taxon>Gunneridae</taxon>
        <taxon>Pentapetalae</taxon>
        <taxon>rosids</taxon>
        <taxon>fabids</taxon>
        <taxon>Malpighiales</taxon>
        <taxon>Euphorbiaceae</taxon>
        <taxon>Crotonoideae</taxon>
        <taxon>Jatropheae</taxon>
        <taxon>Jatropha</taxon>
    </lineage>
</organism>
<dbReference type="GO" id="GO:0016567">
    <property type="term" value="P:protein ubiquitination"/>
    <property type="evidence" value="ECO:0007669"/>
    <property type="project" value="TreeGrafter"/>
</dbReference>
<dbReference type="Proteomes" id="UP000027138">
    <property type="component" value="Unassembled WGS sequence"/>
</dbReference>
<dbReference type="PANTHER" id="PTHR15710:SF124">
    <property type="entry name" value="RING-TYPE DOMAIN-CONTAINING PROTEIN"/>
    <property type="match status" value="1"/>
</dbReference>
<dbReference type="Gene3D" id="3.30.40.10">
    <property type="entry name" value="Zinc/RING finger domain, C3HC4 (zinc finger)"/>
    <property type="match status" value="1"/>
</dbReference>
<dbReference type="GO" id="GO:0005737">
    <property type="term" value="C:cytoplasm"/>
    <property type="evidence" value="ECO:0007669"/>
    <property type="project" value="TreeGrafter"/>
</dbReference>
<dbReference type="KEGG" id="jcu:105644940"/>